<gene>
    <name evidence="2" type="ORF">SAMN05216213_12048</name>
</gene>
<proteinExistence type="predicted"/>
<evidence type="ECO:0000313" key="2">
    <source>
        <dbReference type="EMBL" id="SDQ02396.1"/>
    </source>
</evidence>
<dbReference type="GeneID" id="300934214"/>
<feature type="domain" description="YjiS-like" evidence="1">
    <location>
        <begin position="24"/>
        <end position="58"/>
    </location>
</feature>
<accession>A0A1H0XIG7</accession>
<dbReference type="EMBL" id="FNJJ01000020">
    <property type="protein sequence ID" value="SDQ02396.1"/>
    <property type="molecule type" value="Genomic_DNA"/>
</dbReference>
<dbReference type="InterPro" id="IPR009506">
    <property type="entry name" value="YjiS-like"/>
</dbReference>
<dbReference type="Pfam" id="PF06568">
    <property type="entry name" value="YjiS-like"/>
    <property type="match status" value="1"/>
</dbReference>
<evidence type="ECO:0000259" key="1">
    <source>
        <dbReference type="Pfam" id="PF06568"/>
    </source>
</evidence>
<evidence type="ECO:0000313" key="3">
    <source>
        <dbReference type="Proteomes" id="UP000199460"/>
    </source>
</evidence>
<dbReference type="Proteomes" id="UP000199460">
    <property type="component" value="Unassembled WGS sequence"/>
</dbReference>
<dbReference type="AlphaFoldDB" id="A0A1H0XIG7"/>
<sequence length="67" mass="8113">MERTQQHLAQAEHGSDLRWLNLYARLRQWQRNRRTRQQLALLDDRQLADAGISSAQREQELAKPFWR</sequence>
<organism evidence="2 3">
    <name type="scientific">Ectopseudomonas guguanensis</name>
    <dbReference type="NCBI Taxonomy" id="1198456"/>
    <lineage>
        <taxon>Bacteria</taxon>
        <taxon>Pseudomonadati</taxon>
        <taxon>Pseudomonadota</taxon>
        <taxon>Gammaproteobacteria</taxon>
        <taxon>Pseudomonadales</taxon>
        <taxon>Pseudomonadaceae</taxon>
        <taxon>Ectopseudomonas</taxon>
    </lineage>
</organism>
<name>A0A1H0XIG7_9GAMM</name>
<protein>
    <submittedName>
        <fullName evidence="2">Uncharacterized conserved protein YjiS, DUF1127 family</fullName>
    </submittedName>
</protein>
<reference evidence="3" key="1">
    <citation type="submission" date="2016-10" db="EMBL/GenBank/DDBJ databases">
        <authorList>
            <person name="Varghese N."/>
            <person name="Submissions S."/>
        </authorList>
    </citation>
    <scope>NUCLEOTIDE SEQUENCE [LARGE SCALE GENOMIC DNA]</scope>
    <source>
        <strain evidence="3">JCM 18416</strain>
    </source>
</reference>
<dbReference type="RefSeq" id="WP_090435137.1">
    <property type="nucleotide sequence ID" value="NZ_CP040349.1"/>
</dbReference>
<keyword evidence="3" id="KW-1185">Reference proteome</keyword>